<reference evidence="1 2" key="1">
    <citation type="journal article" date="2013" name="Nat. Genet.">
        <title>The genome of the hydatid tapeworm Echinococcus granulosus.</title>
        <authorList>
            <person name="Zheng H."/>
            <person name="Zhang W."/>
            <person name="Zhang L."/>
            <person name="Zhang Z."/>
            <person name="Li J."/>
            <person name="Lu G."/>
            <person name="Zhu Y."/>
            <person name="Wang Y."/>
            <person name="Huang Y."/>
            <person name="Liu J."/>
            <person name="Kang H."/>
            <person name="Chen J."/>
            <person name="Wang L."/>
            <person name="Chen A."/>
            <person name="Yu S."/>
            <person name="Gao Z."/>
            <person name="Jin L."/>
            <person name="Gu W."/>
            <person name="Wang Z."/>
            <person name="Zhao L."/>
            <person name="Shi B."/>
            <person name="Wen H."/>
            <person name="Lin R."/>
            <person name="Jones M.K."/>
            <person name="Brejova B."/>
            <person name="Vinar T."/>
            <person name="Zhao G."/>
            <person name="McManus D.P."/>
            <person name="Chen Z."/>
            <person name="Zhou Y."/>
            <person name="Wang S."/>
        </authorList>
    </citation>
    <scope>NUCLEOTIDE SEQUENCE [LARGE SCALE GENOMIC DNA]</scope>
</reference>
<gene>
    <name evidence="1" type="ORF">EGR_07622</name>
</gene>
<comment type="caution">
    <text evidence="1">The sequence shown here is derived from an EMBL/GenBank/DDBJ whole genome shotgun (WGS) entry which is preliminary data.</text>
</comment>
<organism evidence="1 2">
    <name type="scientific">Echinococcus granulosus</name>
    <name type="common">Hydatid tapeworm</name>
    <dbReference type="NCBI Taxonomy" id="6210"/>
    <lineage>
        <taxon>Eukaryota</taxon>
        <taxon>Metazoa</taxon>
        <taxon>Spiralia</taxon>
        <taxon>Lophotrochozoa</taxon>
        <taxon>Platyhelminthes</taxon>
        <taxon>Cestoda</taxon>
        <taxon>Eucestoda</taxon>
        <taxon>Cyclophyllidea</taxon>
        <taxon>Taeniidae</taxon>
        <taxon>Echinococcus</taxon>
        <taxon>Echinococcus granulosus group</taxon>
    </lineage>
</organism>
<sequence>MKAAWPELAFNCLFQFTDLGGKRGEGQLTKCLGRRIEDKQAFQPPIDLPARDDRIAGEEEHPKILNHFTFPIQSGGCSFPDRTGVAQDEYTPKVAYIMLPKNQKMVLFSHMSSGGTLGEERKKWSLNGESLSCQRVLVHILSNNWPKLSKKSPKEKDIFCLANRFNKCMLSLPSDRAFLTPLGIILFPSNSKKRFERIYLAFELPICTYVFDTWPNLLSDGKDHFESQIPHPQWIHLKGFYLL</sequence>
<dbReference type="GeneID" id="36343337"/>
<keyword evidence="2" id="KW-1185">Reference proteome</keyword>
<evidence type="ECO:0000313" key="1">
    <source>
        <dbReference type="EMBL" id="EUB57531.1"/>
    </source>
</evidence>
<dbReference type="RefSeq" id="XP_024348727.1">
    <property type="nucleotide sequence ID" value="XM_024496871.1"/>
</dbReference>
<dbReference type="KEGG" id="egl:EGR_07622"/>
<evidence type="ECO:0000313" key="2">
    <source>
        <dbReference type="Proteomes" id="UP000019149"/>
    </source>
</evidence>
<dbReference type="EMBL" id="APAU02000082">
    <property type="protein sequence ID" value="EUB57531.1"/>
    <property type="molecule type" value="Genomic_DNA"/>
</dbReference>
<protein>
    <submittedName>
        <fullName evidence="1">Uncharacterized protein</fullName>
    </submittedName>
</protein>
<dbReference type="AlphaFoldDB" id="W6UAH4"/>
<dbReference type="Proteomes" id="UP000019149">
    <property type="component" value="Unassembled WGS sequence"/>
</dbReference>
<name>W6UAH4_ECHGR</name>
<accession>W6UAH4</accession>
<proteinExistence type="predicted"/>
<dbReference type="CTD" id="36343337"/>